<name>A0A3E5ADJ5_9FIRM</name>
<accession>A0A3E5ADJ5</accession>
<proteinExistence type="predicted"/>
<evidence type="ECO:0000313" key="3">
    <source>
        <dbReference type="Proteomes" id="UP000261222"/>
    </source>
</evidence>
<dbReference type="AlphaFoldDB" id="A0A3E5ADJ5"/>
<protein>
    <recommendedName>
        <fullName evidence="4">MFS transporter</fullName>
    </recommendedName>
</protein>
<feature type="transmembrane region" description="Helical" evidence="1">
    <location>
        <begin position="6"/>
        <end position="31"/>
    </location>
</feature>
<evidence type="ECO:0000256" key="1">
    <source>
        <dbReference type="SAM" id="Phobius"/>
    </source>
</evidence>
<reference evidence="2 3" key="1">
    <citation type="submission" date="2018-08" db="EMBL/GenBank/DDBJ databases">
        <title>A genome reference for cultivated species of the human gut microbiota.</title>
        <authorList>
            <person name="Zou Y."/>
            <person name="Xue W."/>
            <person name="Luo G."/>
        </authorList>
    </citation>
    <scope>NUCLEOTIDE SEQUENCE [LARGE SCALE GENOMIC DNA]</scope>
    <source>
        <strain evidence="2 3">OM06-11AA</strain>
    </source>
</reference>
<feature type="transmembrane region" description="Helical" evidence="1">
    <location>
        <begin position="43"/>
        <end position="64"/>
    </location>
</feature>
<dbReference type="EMBL" id="QSUB01000001">
    <property type="protein sequence ID" value="RGN07951.1"/>
    <property type="molecule type" value="Genomic_DNA"/>
</dbReference>
<keyword evidence="1" id="KW-1133">Transmembrane helix</keyword>
<keyword evidence="1" id="KW-0812">Transmembrane</keyword>
<dbReference type="SUPFAM" id="SSF103473">
    <property type="entry name" value="MFS general substrate transporter"/>
    <property type="match status" value="1"/>
</dbReference>
<sequence length="99" mass="10180">MKIFWVVMLMMTCAVCGFSVGIMWPGTFSIASASIRGGGTAMFALLALAGDLGCSGGPTLAGFVSSSVGNNLRMGILAAIVFPVLLLMGIQICKKSQES</sequence>
<comment type="caution">
    <text evidence="2">The sequence shown here is derived from an EMBL/GenBank/DDBJ whole genome shotgun (WGS) entry which is preliminary data.</text>
</comment>
<dbReference type="Proteomes" id="UP000261222">
    <property type="component" value="Unassembled WGS sequence"/>
</dbReference>
<evidence type="ECO:0000313" key="2">
    <source>
        <dbReference type="EMBL" id="RGN07951.1"/>
    </source>
</evidence>
<gene>
    <name evidence="2" type="ORF">DXB81_01455</name>
</gene>
<feature type="transmembrane region" description="Helical" evidence="1">
    <location>
        <begin position="76"/>
        <end position="93"/>
    </location>
</feature>
<keyword evidence="1" id="KW-0472">Membrane</keyword>
<organism evidence="2 3">
    <name type="scientific">Blautia obeum</name>
    <dbReference type="NCBI Taxonomy" id="40520"/>
    <lineage>
        <taxon>Bacteria</taxon>
        <taxon>Bacillati</taxon>
        <taxon>Bacillota</taxon>
        <taxon>Clostridia</taxon>
        <taxon>Lachnospirales</taxon>
        <taxon>Lachnospiraceae</taxon>
        <taxon>Blautia</taxon>
    </lineage>
</organism>
<evidence type="ECO:0008006" key="4">
    <source>
        <dbReference type="Google" id="ProtNLM"/>
    </source>
</evidence>
<dbReference type="InterPro" id="IPR036259">
    <property type="entry name" value="MFS_trans_sf"/>
</dbReference>